<dbReference type="EMBL" id="FXAK01000001">
    <property type="protein sequence ID" value="SMF19165.1"/>
    <property type="molecule type" value="Genomic_DNA"/>
</dbReference>
<dbReference type="PIRSF" id="PIRSF008546">
    <property type="entry name" value="UCP008546"/>
    <property type="match status" value="1"/>
</dbReference>
<gene>
    <name evidence="1" type="ORF">SAMN02982917_0786</name>
</gene>
<dbReference type="Gene3D" id="1.25.40.380">
    <property type="entry name" value="Protein of unknown function DUF1810"/>
    <property type="match status" value="1"/>
</dbReference>
<name>A0A1X7DPH7_9PROT</name>
<evidence type="ECO:0000313" key="1">
    <source>
        <dbReference type="EMBL" id="SMF19165.1"/>
    </source>
</evidence>
<dbReference type="RefSeq" id="WP_085082462.1">
    <property type="nucleotide sequence ID" value="NZ_FXAK01000001.1"/>
</dbReference>
<dbReference type="OrthoDB" id="9801870at2"/>
<proteinExistence type="predicted"/>
<evidence type="ECO:0000313" key="2">
    <source>
        <dbReference type="Proteomes" id="UP000192936"/>
    </source>
</evidence>
<dbReference type="AlphaFoldDB" id="A0A1X7DPH7"/>
<dbReference type="Proteomes" id="UP000192936">
    <property type="component" value="Unassembled WGS sequence"/>
</dbReference>
<dbReference type="SUPFAM" id="SSF140736">
    <property type="entry name" value="Rv1873-like"/>
    <property type="match status" value="1"/>
</dbReference>
<accession>A0A1X7DPH7</accession>
<sequence>MPQDDPFDLQRFVKAQDPVFATVLEELRAGHKRSHWMWFIFPQLRDLGRSATAQFYGIASLDEARAYLAHPVLGSRLAQATETVLAVDGRTLHEIFGSPDDLKFRSSMTLFARAAAEDGDLYRKALDRYCGGQPDEATLKLLG</sequence>
<dbReference type="STRING" id="286727.SAMN02982917_0786"/>
<dbReference type="Pfam" id="PF08837">
    <property type="entry name" value="DUF1810"/>
    <property type="match status" value="1"/>
</dbReference>
<protein>
    <submittedName>
        <fullName evidence="1">Uncharacterized protein, DUF1810 family</fullName>
    </submittedName>
</protein>
<organism evidence="1 2">
    <name type="scientific">Azospirillum oryzae</name>
    <dbReference type="NCBI Taxonomy" id="286727"/>
    <lineage>
        <taxon>Bacteria</taxon>
        <taxon>Pseudomonadati</taxon>
        <taxon>Pseudomonadota</taxon>
        <taxon>Alphaproteobacteria</taxon>
        <taxon>Rhodospirillales</taxon>
        <taxon>Azospirillaceae</taxon>
        <taxon>Azospirillum</taxon>
    </lineage>
</organism>
<dbReference type="InterPro" id="IPR014937">
    <property type="entry name" value="DUF1810"/>
</dbReference>
<reference evidence="1 2" key="1">
    <citation type="submission" date="2017-04" db="EMBL/GenBank/DDBJ databases">
        <authorList>
            <person name="Afonso C.L."/>
            <person name="Miller P.J."/>
            <person name="Scott M.A."/>
            <person name="Spackman E."/>
            <person name="Goraichik I."/>
            <person name="Dimitrov K.M."/>
            <person name="Suarez D.L."/>
            <person name="Swayne D.E."/>
        </authorList>
    </citation>
    <scope>NUCLEOTIDE SEQUENCE [LARGE SCALE GENOMIC DNA]</scope>
    <source>
        <strain evidence="1 2">A2P</strain>
    </source>
</reference>
<dbReference type="InterPro" id="IPR036287">
    <property type="entry name" value="Rv1873-like_sf"/>
</dbReference>